<keyword evidence="3" id="KW-1185">Reference proteome</keyword>
<evidence type="ECO:0000256" key="1">
    <source>
        <dbReference type="SAM" id="MobiDB-lite"/>
    </source>
</evidence>
<evidence type="ECO:0000313" key="3">
    <source>
        <dbReference type="Proteomes" id="UP000298416"/>
    </source>
</evidence>
<dbReference type="AlphaFoldDB" id="A0A8X8WWC6"/>
<organism evidence="2">
    <name type="scientific">Salvia splendens</name>
    <name type="common">Scarlet sage</name>
    <dbReference type="NCBI Taxonomy" id="180675"/>
    <lineage>
        <taxon>Eukaryota</taxon>
        <taxon>Viridiplantae</taxon>
        <taxon>Streptophyta</taxon>
        <taxon>Embryophyta</taxon>
        <taxon>Tracheophyta</taxon>
        <taxon>Spermatophyta</taxon>
        <taxon>Magnoliopsida</taxon>
        <taxon>eudicotyledons</taxon>
        <taxon>Gunneridae</taxon>
        <taxon>Pentapetalae</taxon>
        <taxon>asterids</taxon>
        <taxon>lamiids</taxon>
        <taxon>Lamiales</taxon>
        <taxon>Lamiaceae</taxon>
        <taxon>Nepetoideae</taxon>
        <taxon>Mentheae</taxon>
        <taxon>Salviinae</taxon>
        <taxon>Salvia</taxon>
        <taxon>Salvia subgen. Calosphace</taxon>
        <taxon>core Calosphace</taxon>
    </lineage>
</organism>
<reference evidence="2" key="2">
    <citation type="submission" date="2020-08" db="EMBL/GenBank/DDBJ databases">
        <title>Plant Genome Project.</title>
        <authorList>
            <person name="Zhang R.-G."/>
        </authorList>
    </citation>
    <scope>NUCLEOTIDE SEQUENCE</scope>
    <source>
        <strain evidence="2">Huo1</strain>
        <tissue evidence="2">Leaf</tissue>
    </source>
</reference>
<gene>
    <name evidence="2" type="ORF">SASPL_135342</name>
</gene>
<feature type="compositionally biased region" description="Polar residues" evidence="1">
    <location>
        <begin position="89"/>
        <end position="100"/>
    </location>
</feature>
<dbReference type="EMBL" id="PNBA02000013">
    <property type="protein sequence ID" value="KAG6403125.1"/>
    <property type="molecule type" value="Genomic_DNA"/>
</dbReference>
<sequence length="111" mass="12670">MARWSGADIPIPILEEAVESIKSETGVSFSWLELYDRFQFLEQHFHAFKLVRHTHDVYWDMQSNTVSLLKTRPRHGIGPSSPCGEASESDSSPLAENLTSTRRKSFPEAYE</sequence>
<dbReference type="Proteomes" id="UP000298416">
    <property type="component" value="Unassembled WGS sequence"/>
</dbReference>
<reference evidence="2" key="1">
    <citation type="submission" date="2018-01" db="EMBL/GenBank/DDBJ databases">
        <authorList>
            <person name="Mao J.F."/>
        </authorList>
    </citation>
    <scope>NUCLEOTIDE SEQUENCE</scope>
    <source>
        <strain evidence="2">Huo1</strain>
        <tissue evidence="2">Leaf</tissue>
    </source>
</reference>
<proteinExistence type="predicted"/>
<comment type="caution">
    <text evidence="2">The sequence shown here is derived from an EMBL/GenBank/DDBJ whole genome shotgun (WGS) entry which is preliminary data.</text>
</comment>
<evidence type="ECO:0000313" key="2">
    <source>
        <dbReference type="EMBL" id="KAG6403125.1"/>
    </source>
</evidence>
<feature type="region of interest" description="Disordered" evidence="1">
    <location>
        <begin position="70"/>
        <end position="111"/>
    </location>
</feature>
<name>A0A8X8WWC6_SALSN</name>
<protein>
    <submittedName>
        <fullName evidence="2">Uncharacterized protein</fullName>
    </submittedName>
</protein>
<accession>A0A8X8WWC6</accession>